<reference evidence="2" key="1">
    <citation type="submission" date="2021-01" db="EMBL/GenBank/DDBJ databases">
        <title>Whole genome shotgun sequence of Rugosimonospora africana NBRC 104875.</title>
        <authorList>
            <person name="Komaki H."/>
            <person name="Tamura T."/>
        </authorList>
    </citation>
    <scope>NUCLEOTIDE SEQUENCE</scope>
    <source>
        <strain evidence="2">NBRC 104875</strain>
    </source>
</reference>
<gene>
    <name evidence="2" type="ORF">Raf01_93340</name>
</gene>
<proteinExistence type="predicted"/>
<name>A0A8J3VVY2_9ACTN</name>
<feature type="compositionally biased region" description="Basic and acidic residues" evidence="1">
    <location>
        <begin position="290"/>
        <end position="301"/>
    </location>
</feature>
<accession>A0A8J3VVY2</accession>
<sequence>MNEVRANTADAPDKRPAGPPPDQRAAARGAWNDSYDASRRSGQPREQQSKPREADRAHPNQSAGRPMLNFAIHGPEPRVLPGSHRVDQGKPPGVASRPDRDPRSTSGTAGRSSDSGSGRVADKVQARQPAGPPLDVHTDDRHERAKEKDQKKDHPPSYGAFRRDPWLHDKGPHIRPGGQEQHRPNQDKTPRPEHKPGAAEHKPGPAEHKLRAPERKPGPPERNPGTAEHKPGVPGGLPSREGGRDRQHSMPDNAQRSEQTPGRETPKPSRPSEMWQRLHDLHRSGALPPVHDRKERDKPTR</sequence>
<comment type="caution">
    <text evidence="2">The sequence shown here is derived from an EMBL/GenBank/DDBJ whole genome shotgun (WGS) entry which is preliminary data.</text>
</comment>
<dbReference type="EMBL" id="BONZ01000118">
    <property type="protein sequence ID" value="GIH21162.1"/>
    <property type="molecule type" value="Genomic_DNA"/>
</dbReference>
<dbReference type="Proteomes" id="UP000642748">
    <property type="component" value="Unassembled WGS sequence"/>
</dbReference>
<feature type="compositionally biased region" description="Basic and acidic residues" evidence="1">
    <location>
        <begin position="136"/>
        <end position="172"/>
    </location>
</feature>
<evidence type="ECO:0000313" key="3">
    <source>
        <dbReference type="Proteomes" id="UP000642748"/>
    </source>
</evidence>
<feature type="region of interest" description="Disordered" evidence="1">
    <location>
        <begin position="1"/>
        <end position="301"/>
    </location>
</feature>
<feature type="compositionally biased region" description="Polar residues" evidence="1">
    <location>
        <begin position="104"/>
        <end position="116"/>
    </location>
</feature>
<feature type="compositionally biased region" description="Basic and acidic residues" evidence="1">
    <location>
        <begin position="180"/>
        <end position="219"/>
    </location>
</feature>
<feature type="compositionally biased region" description="Polar residues" evidence="1">
    <location>
        <begin position="250"/>
        <end position="262"/>
    </location>
</feature>
<keyword evidence="3" id="KW-1185">Reference proteome</keyword>
<protein>
    <submittedName>
        <fullName evidence="2">Uncharacterized protein</fullName>
    </submittedName>
</protein>
<feature type="compositionally biased region" description="Basic and acidic residues" evidence="1">
    <location>
        <begin position="47"/>
        <end position="58"/>
    </location>
</feature>
<evidence type="ECO:0000313" key="2">
    <source>
        <dbReference type="EMBL" id="GIH21162.1"/>
    </source>
</evidence>
<evidence type="ECO:0000256" key="1">
    <source>
        <dbReference type="SAM" id="MobiDB-lite"/>
    </source>
</evidence>
<dbReference type="AlphaFoldDB" id="A0A8J3VVY2"/>
<organism evidence="2 3">
    <name type="scientific">Rugosimonospora africana</name>
    <dbReference type="NCBI Taxonomy" id="556532"/>
    <lineage>
        <taxon>Bacteria</taxon>
        <taxon>Bacillati</taxon>
        <taxon>Actinomycetota</taxon>
        <taxon>Actinomycetes</taxon>
        <taxon>Micromonosporales</taxon>
        <taxon>Micromonosporaceae</taxon>
        <taxon>Rugosimonospora</taxon>
    </lineage>
</organism>